<accession>A0A2K8NVJ6</accession>
<protein>
    <recommendedName>
        <fullName evidence="9">Signal recognition particle receptor FtsY</fullName>
        <shortName evidence="9">SRP receptor</shortName>
        <ecNumber evidence="9">3.6.5.4</ecNumber>
    </recommendedName>
</protein>
<dbReference type="InterPro" id="IPR003593">
    <property type="entry name" value="AAA+_ATPase"/>
</dbReference>
<dbReference type="STRING" id="1408435.GCA_000685885_01140"/>
<feature type="domain" description="SRP54-type proteins GTP-binding" evidence="10">
    <location>
        <begin position="329"/>
        <end position="342"/>
    </location>
</feature>
<dbReference type="InterPro" id="IPR027417">
    <property type="entry name" value="P-loop_NTPase"/>
</dbReference>
<dbReference type="GO" id="GO:0003924">
    <property type="term" value="F:GTPase activity"/>
    <property type="evidence" value="ECO:0007669"/>
    <property type="project" value="UniProtKB-UniRule"/>
</dbReference>
<dbReference type="FunFam" id="3.40.50.300:FF:000053">
    <property type="entry name" value="Signal recognition particle receptor FtsY"/>
    <property type="match status" value="1"/>
</dbReference>
<proteinExistence type="inferred from homology"/>
<dbReference type="Gene3D" id="1.20.120.140">
    <property type="entry name" value="Signal recognition particle SRP54, nucleotide-binding domain"/>
    <property type="match status" value="1"/>
</dbReference>
<keyword evidence="4 9" id="KW-0378">Hydrolase</keyword>
<evidence type="ECO:0000256" key="8">
    <source>
        <dbReference type="ARBA" id="ARBA00048027"/>
    </source>
</evidence>
<dbReference type="NCBIfam" id="TIGR00064">
    <property type="entry name" value="ftsY"/>
    <property type="match status" value="1"/>
</dbReference>
<evidence type="ECO:0000256" key="2">
    <source>
        <dbReference type="ARBA" id="ARBA00022490"/>
    </source>
</evidence>
<keyword evidence="12" id="KW-1185">Reference proteome</keyword>
<dbReference type="CDD" id="cd17874">
    <property type="entry name" value="FtsY"/>
    <property type="match status" value="1"/>
</dbReference>
<gene>
    <name evidence="9 11" type="primary">ftsY</name>
    <name evidence="11" type="ORF">EMELA_v1c02870</name>
</gene>
<name>A0A2K8NVJ6_9MOLU</name>
<feature type="binding site" evidence="9">
    <location>
        <begin position="158"/>
        <end position="165"/>
    </location>
    <ligand>
        <name>GTP</name>
        <dbReference type="ChEBI" id="CHEBI:37565"/>
    </ligand>
</feature>
<dbReference type="GO" id="GO:0005886">
    <property type="term" value="C:plasma membrane"/>
    <property type="evidence" value="ECO:0007669"/>
    <property type="project" value="UniProtKB-SubCell"/>
</dbReference>
<dbReference type="SUPFAM" id="SSF52540">
    <property type="entry name" value="P-loop containing nucleoside triphosphate hydrolases"/>
    <property type="match status" value="1"/>
</dbReference>
<evidence type="ECO:0000256" key="4">
    <source>
        <dbReference type="ARBA" id="ARBA00022801"/>
    </source>
</evidence>
<dbReference type="PROSITE" id="PS00300">
    <property type="entry name" value="SRP54"/>
    <property type="match status" value="1"/>
</dbReference>
<dbReference type="InterPro" id="IPR013822">
    <property type="entry name" value="Signal_recog_particl_SRP54_hlx"/>
</dbReference>
<comment type="similarity">
    <text evidence="9">Belongs to the GTP-binding SRP family. FtsY subfamily.</text>
</comment>
<dbReference type="Pfam" id="PF00448">
    <property type="entry name" value="SRP54"/>
    <property type="match status" value="1"/>
</dbReference>
<evidence type="ECO:0000256" key="3">
    <source>
        <dbReference type="ARBA" id="ARBA00022741"/>
    </source>
</evidence>
<dbReference type="GO" id="GO:0006614">
    <property type="term" value="P:SRP-dependent cotranslational protein targeting to membrane"/>
    <property type="evidence" value="ECO:0007669"/>
    <property type="project" value="InterPro"/>
</dbReference>
<keyword evidence="3 9" id="KW-0547">Nucleotide-binding</keyword>
<evidence type="ECO:0000256" key="7">
    <source>
        <dbReference type="ARBA" id="ARBA00023170"/>
    </source>
</evidence>
<keyword evidence="1 9" id="KW-1003">Cell membrane</keyword>
<dbReference type="InterPro" id="IPR036225">
    <property type="entry name" value="SRP/SRP_N"/>
</dbReference>
<comment type="subcellular location">
    <subcellularLocation>
        <location evidence="9">Cell membrane</location>
        <topology evidence="9">Peripheral membrane protein</topology>
        <orientation evidence="9">Cytoplasmic side</orientation>
    </subcellularLocation>
    <subcellularLocation>
        <location evidence="9">Cytoplasm</location>
    </subcellularLocation>
</comment>
<organism evidence="11 12">
    <name type="scientific">Mesoplasma melaleucae</name>
    <dbReference type="NCBI Taxonomy" id="81459"/>
    <lineage>
        <taxon>Bacteria</taxon>
        <taxon>Bacillati</taxon>
        <taxon>Mycoplasmatota</taxon>
        <taxon>Mollicutes</taxon>
        <taxon>Entomoplasmatales</taxon>
        <taxon>Entomoplasmataceae</taxon>
        <taxon>Mesoplasma</taxon>
    </lineage>
</organism>
<dbReference type="InterPro" id="IPR004390">
    <property type="entry name" value="SR_rcpt_FtsY"/>
</dbReference>
<keyword evidence="5 9" id="KW-0342">GTP-binding</keyword>
<dbReference type="RefSeq" id="WP_028124414.1">
    <property type="nucleotide sequence ID" value="NZ_CP024964.1"/>
</dbReference>
<dbReference type="EMBL" id="CP024964">
    <property type="protein sequence ID" value="ATZ17860.1"/>
    <property type="molecule type" value="Genomic_DNA"/>
</dbReference>
<dbReference type="GO" id="GO:0005737">
    <property type="term" value="C:cytoplasm"/>
    <property type="evidence" value="ECO:0007669"/>
    <property type="project" value="UniProtKB-SubCell"/>
</dbReference>
<feature type="binding site" evidence="9">
    <location>
        <begin position="244"/>
        <end position="248"/>
    </location>
    <ligand>
        <name>GTP</name>
        <dbReference type="ChEBI" id="CHEBI:37565"/>
    </ligand>
</feature>
<comment type="function">
    <text evidence="9">Involved in targeting and insertion of nascent membrane proteins into the cytoplasmic membrane. Acts as a receptor for the complex formed by the signal recognition particle (SRP) and the ribosome-nascent chain (RNC).</text>
</comment>
<dbReference type="SUPFAM" id="SSF47364">
    <property type="entry name" value="Domain of the SRP/SRP receptor G-proteins"/>
    <property type="match status" value="1"/>
</dbReference>
<dbReference type="Gene3D" id="3.40.50.300">
    <property type="entry name" value="P-loop containing nucleotide triphosphate hydrolases"/>
    <property type="match status" value="1"/>
</dbReference>
<evidence type="ECO:0000256" key="6">
    <source>
        <dbReference type="ARBA" id="ARBA00023136"/>
    </source>
</evidence>
<dbReference type="InterPro" id="IPR000897">
    <property type="entry name" value="SRP54_GTPase_dom"/>
</dbReference>
<dbReference type="HAMAP" id="MF_00920">
    <property type="entry name" value="FtsY"/>
    <property type="match status" value="1"/>
</dbReference>
<dbReference type="GO" id="GO:0005047">
    <property type="term" value="F:signal recognition particle binding"/>
    <property type="evidence" value="ECO:0007669"/>
    <property type="project" value="TreeGrafter"/>
</dbReference>
<evidence type="ECO:0000256" key="1">
    <source>
        <dbReference type="ARBA" id="ARBA00022475"/>
    </source>
</evidence>
<evidence type="ECO:0000256" key="5">
    <source>
        <dbReference type="ARBA" id="ARBA00023134"/>
    </source>
</evidence>
<dbReference type="SMART" id="SM00963">
    <property type="entry name" value="SRP54_N"/>
    <property type="match status" value="1"/>
</dbReference>
<dbReference type="Proteomes" id="UP000231896">
    <property type="component" value="Chromosome"/>
</dbReference>
<evidence type="ECO:0000313" key="12">
    <source>
        <dbReference type="Proteomes" id="UP000231896"/>
    </source>
</evidence>
<keyword evidence="7 9" id="KW-0675">Receptor</keyword>
<dbReference type="InterPro" id="IPR042101">
    <property type="entry name" value="SRP54_N_sf"/>
</dbReference>
<reference evidence="11 12" key="1">
    <citation type="submission" date="2017-11" db="EMBL/GenBank/DDBJ databases">
        <title>Genome sequence of Entomoplasma melaleucae M1 (ATCC 49191).</title>
        <authorList>
            <person name="Lo W.-S."/>
            <person name="Gasparich G.E."/>
            <person name="Kuo C.-H."/>
        </authorList>
    </citation>
    <scope>NUCLEOTIDE SEQUENCE [LARGE SCALE GENOMIC DNA]</scope>
    <source>
        <strain evidence="11 12">M1</strain>
    </source>
</reference>
<dbReference type="EC" id="3.6.5.4" evidence="9"/>
<keyword evidence="2 9" id="KW-0963">Cytoplasm</keyword>
<keyword evidence="6 9" id="KW-0472">Membrane</keyword>
<feature type="binding site" evidence="9">
    <location>
        <begin position="308"/>
        <end position="311"/>
    </location>
    <ligand>
        <name>GTP</name>
        <dbReference type="ChEBI" id="CHEBI:37565"/>
    </ligand>
</feature>
<comment type="catalytic activity">
    <reaction evidence="8 9">
        <text>GTP + H2O = GDP + phosphate + H(+)</text>
        <dbReference type="Rhea" id="RHEA:19669"/>
        <dbReference type="ChEBI" id="CHEBI:15377"/>
        <dbReference type="ChEBI" id="CHEBI:15378"/>
        <dbReference type="ChEBI" id="CHEBI:37565"/>
        <dbReference type="ChEBI" id="CHEBI:43474"/>
        <dbReference type="ChEBI" id="CHEBI:58189"/>
        <dbReference type="EC" id="3.6.5.4"/>
    </reaction>
</comment>
<dbReference type="SMART" id="SM00962">
    <property type="entry name" value="SRP54"/>
    <property type="match status" value="1"/>
</dbReference>
<sequence>MGFWNKLKEKISGNTWVKETNVQQDIKSEAVQEKKQLSDKEIAKKQKQKVKKEKAEKAIAKSALDFSKDIKKLSKKYKKMDDDFFDELEEVLIKTDMGMKMVLKISNNIRRKVKNTTDATEFREILAEEIYDIYTDGSKKVEELNFEDGRLNVFMVIGVNGTGKTTSLSKIANYYAEQNKKVLIAAADTFRAGAIEQLEEWVDKRLDNKVDLVKGKKQNQDPASVVFDALEKAKAENYDLLLIDTAGRLQNKVNLMKELEKMHQIVHKFDKKAPHELLLVIDATTGQNGVMQAQEFNEVANVTGIVLTKMDGTSKGGIALSIKDQLNIPVKLVGVGEKVDDIEKFDVDQYVYSLVVGFMEDQDQDNE</sequence>
<dbReference type="SMART" id="SM00382">
    <property type="entry name" value="AAA"/>
    <property type="match status" value="1"/>
</dbReference>
<dbReference type="Pfam" id="PF02881">
    <property type="entry name" value="SRP54_N"/>
    <property type="match status" value="1"/>
</dbReference>
<dbReference type="KEGG" id="eml:EMELA_v1c02870"/>
<dbReference type="OrthoDB" id="9804720at2"/>
<dbReference type="PANTHER" id="PTHR43134">
    <property type="entry name" value="SIGNAL RECOGNITION PARTICLE RECEPTOR SUBUNIT ALPHA"/>
    <property type="match status" value="1"/>
</dbReference>
<comment type="subunit">
    <text evidence="9">Part of the signal recognition particle protein translocation system, which is composed of SRP and FtsY.</text>
</comment>
<evidence type="ECO:0000313" key="11">
    <source>
        <dbReference type="EMBL" id="ATZ17860.1"/>
    </source>
</evidence>
<dbReference type="PANTHER" id="PTHR43134:SF1">
    <property type="entry name" value="SIGNAL RECOGNITION PARTICLE RECEPTOR SUBUNIT ALPHA"/>
    <property type="match status" value="1"/>
</dbReference>
<dbReference type="AlphaFoldDB" id="A0A2K8NVJ6"/>
<evidence type="ECO:0000256" key="9">
    <source>
        <dbReference type="HAMAP-Rule" id="MF_00920"/>
    </source>
</evidence>
<evidence type="ECO:0000259" key="10">
    <source>
        <dbReference type="PROSITE" id="PS00300"/>
    </source>
</evidence>
<dbReference type="GO" id="GO:0005525">
    <property type="term" value="F:GTP binding"/>
    <property type="evidence" value="ECO:0007669"/>
    <property type="project" value="UniProtKB-UniRule"/>
</dbReference>